<dbReference type="AlphaFoldDB" id="A0A8D6T0W0"/>
<sequence length="37" mass="4332">MGVTRVLTINLTRKLTDEQWIILNHLTYSSSKLWNVS</sequence>
<keyword evidence="2" id="KW-1185">Reference proteome</keyword>
<evidence type="ECO:0000313" key="1">
    <source>
        <dbReference type="EMBL" id="CAB3289621.1"/>
    </source>
</evidence>
<proteinExistence type="predicted"/>
<dbReference type="Proteomes" id="UP000679213">
    <property type="component" value="Chromosome I"/>
</dbReference>
<name>A0A8D6T0W0_9EURY</name>
<accession>A0A8D6T0W0</accession>
<reference evidence="1 2" key="1">
    <citation type="submission" date="2020-04" db="EMBL/GenBank/DDBJ databases">
        <authorList>
            <consortium name="Genoscope - CEA"/>
            <person name="William W."/>
        </authorList>
    </citation>
    <scope>NUCLEOTIDE SEQUENCE [LARGE SCALE GENOMIC DNA]</scope>
    <source>
        <strain evidence="1 2">SG7</strain>
    </source>
</reference>
<evidence type="ECO:0000313" key="2">
    <source>
        <dbReference type="Proteomes" id="UP000679213"/>
    </source>
</evidence>
<gene>
    <name evidence="1" type="ORF">MLAUSG7_1328</name>
</gene>
<organism evidence="1 2">
    <name type="scientific">Methanocaldococcus lauensis</name>
    <dbReference type="NCBI Taxonomy" id="2546128"/>
    <lineage>
        <taxon>Archaea</taxon>
        <taxon>Methanobacteriati</taxon>
        <taxon>Methanobacteriota</taxon>
        <taxon>Methanomada group</taxon>
        <taxon>Methanococci</taxon>
        <taxon>Methanococcales</taxon>
        <taxon>Methanocaldococcaceae</taxon>
        <taxon>Methanocaldococcus</taxon>
    </lineage>
</organism>
<protein>
    <submittedName>
        <fullName evidence="1">Uncharacterized protein</fullName>
    </submittedName>
</protein>
<dbReference type="KEGG" id="mesg:MLAUSG7_1328"/>
<dbReference type="EMBL" id="LR792632">
    <property type="protein sequence ID" value="CAB3289621.1"/>
    <property type="molecule type" value="Genomic_DNA"/>
</dbReference>